<dbReference type="PANTHER" id="PTHR42786:SF2">
    <property type="entry name" value="TRNA (CYTIDINE_URIDINE-2'-O-)-METHYLTRANSFERASE TRMJ"/>
    <property type="match status" value="1"/>
</dbReference>
<dbReference type="RefSeq" id="WP_207087086.1">
    <property type="nucleotide sequence ID" value="NZ_JAFLQW010000140.1"/>
</dbReference>
<keyword evidence="4 5" id="KW-0949">S-adenosyl-L-methionine</keyword>
<keyword evidence="5" id="KW-0819">tRNA processing</keyword>
<evidence type="ECO:0000259" key="6">
    <source>
        <dbReference type="Pfam" id="PF00588"/>
    </source>
</evidence>
<dbReference type="EC" id="2.1.1.200" evidence="5"/>
<dbReference type="InterPro" id="IPR029026">
    <property type="entry name" value="tRNA_m1G_MTases_N"/>
</dbReference>
<evidence type="ECO:0000256" key="3">
    <source>
        <dbReference type="ARBA" id="ARBA00022679"/>
    </source>
</evidence>
<keyword evidence="3" id="KW-0808">Transferase</keyword>
<dbReference type="Pfam" id="PF00588">
    <property type="entry name" value="SpoU_methylase"/>
    <property type="match status" value="1"/>
</dbReference>
<dbReference type="NCBIfam" id="TIGR00050">
    <property type="entry name" value="rRNA_methyl_1"/>
    <property type="match status" value="1"/>
</dbReference>
<comment type="subunit">
    <text evidence="5">Homodimer.</text>
</comment>
<keyword evidence="5" id="KW-0963">Cytoplasm</keyword>
<evidence type="ECO:0000313" key="7">
    <source>
        <dbReference type="EMBL" id="MBO0348539.1"/>
    </source>
</evidence>
<feature type="domain" description="tRNA/rRNA methyltransferase SpoU type" evidence="6">
    <location>
        <begin position="9"/>
        <end position="154"/>
    </location>
</feature>
<dbReference type="Gene3D" id="1.10.8.590">
    <property type="match status" value="1"/>
</dbReference>
<dbReference type="PANTHER" id="PTHR42786">
    <property type="entry name" value="TRNA/RRNA METHYLTRANSFERASE"/>
    <property type="match status" value="1"/>
</dbReference>
<proteinExistence type="inferred from homology"/>
<dbReference type="InterPro" id="IPR001537">
    <property type="entry name" value="SpoU_MeTrfase"/>
</dbReference>
<comment type="caution">
    <text evidence="7">The sequence shown here is derived from an EMBL/GenBank/DDBJ whole genome shotgun (WGS) entry which is preliminary data.</text>
</comment>
<evidence type="ECO:0000313" key="8">
    <source>
        <dbReference type="Proteomes" id="UP000664844"/>
    </source>
</evidence>
<comment type="function">
    <text evidence="5">Catalyzes the formation of 2'O-methylated cytidine (Cm32) or 2'O-methylated uridine (Um32) at position 32 in tRNA.</text>
</comment>
<dbReference type="InterPro" id="IPR029028">
    <property type="entry name" value="Alpha/beta_knot_MTases"/>
</dbReference>
<accession>A0ABS3FN53</accession>
<dbReference type="Proteomes" id="UP000664844">
    <property type="component" value="Unassembled WGS sequence"/>
</dbReference>
<dbReference type="GO" id="GO:0032259">
    <property type="term" value="P:methylation"/>
    <property type="evidence" value="ECO:0007669"/>
    <property type="project" value="UniProtKB-KW"/>
</dbReference>
<evidence type="ECO:0000256" key="2">
    <source>
        <dbReference type="ARBA" id="ARBA00022603"/>
    </source>
</evidence>
<dbReference type="EMBL" id="JAFLQW010000140">
    <property type="protein sequence ID" value="MBO0348539.1"/>
    <property type="molecule type" value="Genomic_DNA"/>
</dbReference>
<evidence type="ECO:0000256" key="1">
    <source>
        <dbReference type="ARBA" id="ARBA00007228"/>
    </source>
</evidence>
<organism evidence="7 8">
    <name type="scientific">Phormidium pseudopriestleyi FRX01</name>
    <dbReference type="NCBI Taxonomy" id="1759528"/>
    <lineage>
        <taxon>Bacteria</taxon>
        <taxon>Bacillati</taxon>
        <taxon>Cyanobacteriota</taxon>
        <taxon>Cyanophyceae</taxon>
        <taxon>Oscillatoriophycideae</taxon>
        <taxon>Oscillatoriales</taxon>
        <taxon>Oscillatoriaceae</taxon>
        <taxon>Phormidium</taxon>
    </lineage>
</organism>
<dbReference type="GO" id="GO:0008168">
    <property type="term" value="F:methyltransferase activity"/>
    <property type="evidence" value="ECO:0007669"/>
    <property type="project" value="UniProtKB-KW"/>
</dbReference>
<dbReference type="InterPro" id="IPR004384">
    <property type="entry name" value="RNA_MeTrfase_TrmJ/LasT"/>
</dbReference>
<dbReference type="PIRSF" id="PIRSF004808">
    <property type="entry name" value="LasT"/>
    <property type="match status" value="1"/>
</dbReference>
<gene>
    <name evidence="5" type="primary">trmJ</name>
    <name evidence="7" type="ORF">J0895_05345</name>
</gene>
<name>A0ABS3FN53_9CYAN</name>
<dbReference type="CDD" id="cd18093">
    <property type="entry name" value="SpoU-like_TrmJ"/>
    <property type="match status" value="1"/>
</dbReference>
<comment type="similarity">
    <text evidence="1">Belongs to the class IV-like SAM-binding methyltransferase superfamily. RNA methyltransferase TrmH family.</text>
</comment>
<dbReference type="Gene3D" id="3.40.1280.10">
    <property type="match status" value="1"/>
</dbReference>
<evidence type="ECO:0000256" key="5">
    <source>
        <dbReference type="RuleBase" id="RU362024"/>
    </source>
</evidence>
<reference evidence="7 8" key="1">
    <citation type="submission" date="2021-03" db="EMBL/GenBank/DDBJ databases">
        <title>Metabolic Capacity of the Antarctic Cyanobacterium Phormidium pseudopriestleyi that Sustains Oxygenic Photosynthesis in the Presence of Hydrogen Sulfide.</title>
        <authorList>
            <person name="Lumian J.E."/>
            <person name="Jungblut A.D."/>
            <person name="Dillon M.L."/>
            <person name="Hawes I."/>
            <person name="Doran P.T."/>
            <person name="Mackey T.J."/>
            <person name="Dick G.J."/>
            <person name="Grettenberger C.L."/>
            <person name="Sumner D.Y."/>
        </authorList>
    </citation>
    <scope>NUCLEOTIDE SEQUENCE [LARGE SCALE GENOMIC DNA]</scope>
    <source>
        <strain evidence="7 8">FRX01</strain>
    </source>
</reference>
<comment type="catalytic activity">
    <reaction evidence="5">
        <text>uridine(32) in tRNA + S-adenosyl-L-methionine = 2'-O-methyluridine(32) in tRNA + S-adenosyl-L-homocysteine + H(+)</text>
        <dbReference type="Rhea" id="RHEA:42936"/>
        <dbReference type="Rhea" id="RHEA-COMP:10107"/>
        <dbReference type="Rhea" id="RHEA-COMP:10290"/>
        <dbReference type="ChEBI" id="CHEBI:15378"/>
        <dbReference type="ChEBI" id="CHEBI:57856"/>
        <dbReference type="ChEBI" id="CHEBI:59789"/>
        <dbReference type="ChEBI" id="CHEBI:65315"/>
        <dbReference type="ChEBI" id="CHEBI:74478"/>
        <dbReference type="EC" id="2.1.1.200"/>
    </reaction>
</comment>
<protein>
    <recommendedName>
        <fullName evidence="5">tRNA (cytidine/uridine-2'-O-)-methyltransferase TrmJ</fullName>
        <ecNumber evidence="5">2.1.1.200</ecNumber>
    </recommendedName>
    <alternativeName>
        <fullName evidence="5">tRNA (cytidine(32)/uridine(32)-2'-O)-methyltransferase</fullName>
    </alternativeName>
    <alternativeName>
        <fullName evidence="5">tRNA Cm32/Um32 methyltransferase</fullName>
    </alternativeName>
</protein>
<evidence type="ECO:0000256" key="4">
    <source>
        <dbReference type="ARBA" id="ARBA00022691"/>
    </source>
</evidence>
<sequence length="257" mass="28305">MSESALARIRIVLVEPAGPLNVGSVARVMKNMGLSQLVLVNPQCDRQDEWAIKMAVHGADILEAAQIVNELPQALVGCQRAIATTGRSRSLPTDLETPRVALPWLLETPSALIFGREDRGLSNDELNYAQRFVQIPSSPEYPSLNLAQSVAVCAAELYQQATGLSEDKSSNPSPFISANPSVPTASLDELEGYYQQLERLLLEIGYLYPHTAPRRLEKFRRLYNRAQLSSQEVAMLRGILTQMEWALSQGSEVGDTL</sequence>
<comment type="catalytic activity">
    <reaction evidence="5">
        <text>cytidine(32) in tRNA + S-adenosyl-L-methionine = 2'-O-methylcytidine(32) in tRNA + S-adenosyl-L-homocysteine + H(+)</text>
        <dbReference type="Rhea" id="RHEA:42932"/>
        <dbReference type="Rhea" id="RHEA-COMP:10288"/>
        <dbReference type="Rhea" id="RHEA-COMP:10289"/>
        <dbReference type="ChEBI" id="CHEBI:15378"/>
        <dbReference type="ChEBI" id="CHEBI:57856"/>
        <dbReference type="ChEBI" id="CHEBI:59789"/>
        <dbReference type="ChEBI" id="CHEBI:74495"/>
        <dbReference type="ChEBI" id="CHEBI:82748"/>
        <dbReference type="EC" id="2.1.1.200"/>
    </reaction>
</comment>
<keyword evidence="2 5" id="KW-0489">Methyltransferase</keyword>
<keyword evidence="8" id="KW-1185">Reference proteome</keyword>
<comment type="subcellular location">
    <subcellularLocation>
        <location evidence="5">Cytoplasm</location>
    </subcellularLocation>
</comment>
<dbReference type="SUPFAM" id="SSF75217">
    <property type="entry name" value="alpha/beta knot"/>
    <property type="match status" value="1"/>
</dbReference>